<evidence type="ECO:0000313" key="1">
    <source>
        <dbReference type="EMBL" id="SDH13873.1"/>
    </source>
</evidence>
<dbReference type="EMBL" id="FNCS01000024">
    <property type="protein sequence ID" value="SDH13873.1"/>
    <property type="molecule type" value="Genomic_DNA"/>
</dbReference>
<sequence length="152" mass="15555">MAIFNSAGPLLSLAFVTLGLAGCTSTGGGYFEAGSSIDALALSEPAATVIASDMADQIAQNLGPGTTTVALHTDNSAMSVALDARLRAHGFAVTSNIASEDVFAIAYSVSGQSEEIFVRITTPELEMARAYAVTPFGVDPITPISILRRAAS</sequence>
<accession>A0A1G7ZZ05</accession>
<proteinExistence type="predicted"/>
<reference evidence="1 2" key="1">
    <citation type="submission" date="2016-10" db="EMBL/GenBank/DDBJ databases">
        <authorList>
            <person name="de Groot N.N."/>
        </authorList>
    </citation>
    <scope>NUCLEOTIDE SEQUENCE [LARGE SCALE GENOMIC DNA]</scope>
    <source>
        <strain evidence="1 2">CGMCC 1.10267</strain>
    </source>
</reference>
<dbReference type="OrthoDB" id="8254779at2"/>
<name>A0A1G7ZZ05_9HYPH</name>
<keyword evidence="2" id="KW-1185">Reference proteome</keyword>
<dbReference type="STRING" id="440168.SAMN04487974_12413"/>
<gene>
    <name evidence="1" type="ORF">SAMN04487974_12413</name>
</gene>
<dbReference type="RefSeq" id="WP_090599569.1">
    <property type="nucleotide sequence ID" value="NZ_FNCS01000024.1"/>
</dbReference>
<dbReference type="AlphaFoldDB" id="A0A1G7ZZ05"/>
<organism evidence="1 2">
    <name type="scientific">Pelagibacterium luteolum</name>
    <dbReference type="NCBI Taxonomy" id="440168"/>
    <lineage>
        <taxon>Bacteria</taxon>
        <taxon>Pseudomonadati</taxon>
        <taxon>Pseudomonadota</taxon>
        <taxon>Alphaproteobacteria</taxon>
        <taxon>Hyphomicrobiales</taxon>
        <taxon>Devosiaceae</taxon>
        <taxon>Pelagibacterium</taxon>
    </lineage>
</organism>
<evidence type="ECO:0000313" key="2">
    <source>
        <dbReference type="Proteomes" id="UP000199495"/>
    </source>
</evidence>
<protein>
    <submittedName>
        <fullName evidence="1">Conjugal transfer protein TrbH</fullName>
    </submittedName>
</protein>
<dbReference type="Proteomes" id="UP000199495">
    <property type="component" value="Unassembled WGS sequence"/>
</dbReference>